<dbReference type="Gene3D" id="3.40.10.10">
    <property type="entry name" value="DNA Methylphosphotriester Repair Domain"/>
    <property type="match status" value="1"/>
</dbReference>
<dbReference type="GO" id="GO:0003677">
    <property type="term" value="F:DNA binding"/>
    <property type="evidence" value="ECO:0007669"/>
    <property type="project" value="InterPro"/>
</dbReference>
<evidence type="ECO:0000256" key="1">
    <source>
        <dbReference type="ARBA" id="ARBA00023159"/>
    </source>
</evidence>
<dbReference type="Pfam" id="PF02805">
    <property type="entry name" value="Ada_Zn_binding"/>
    <property type="match status" value="1"/>
</dbReference>
<organism evidence="3 4">
    <name type="scientific">Clavispora lusitaniae</name>
    <name type="common">Candida lusitaniae</name>
    <dbReference type="NCBI Taxonomy" id="36911"/>
    <lineage>
        <taxon>Eukaryota</taxon>
        <taxon>Fungi</taxon>
        <taxon>Dikarya</taxon>
        <taxon>Ascomycota</taxon>
        <taxon>Saccharomycotina</taxon>
        <taxon>Pichiomycetes</taxon>
        <taxon>Metschnikowiaceae</taxon>
        <taxon>Clavispora</taxon>
    </lineage>
</organism>
<dbReference type="AlphaFoldDB" id="A0AA91Q3B2"/>
<dbReference type="Gene3D" id="1.10.10.60">
    <property type="entry name" value="Homeodomain-like"/>
    <property type="match status" value="1"/>
</dbReference>
<evidence type="ECO:0000259" key="2">
    <source>
        <dbReference type="Pfam" id="PF02805"/>
    </source>
</evidence>
<protein>
    <submittedName>
        <fullName evidence="3">Magnesium transporter</fullName>
    </submittedName>
</protein>
<name>A0AA91Q3B2_CLALS</name>
<evidence type="ECO:0000313" key="3">
    <source>
        <dbReference type="EMBL" id="OVF09913.1"/>
    </source>
</evidence>
<dbReference type="InterPro" id="IPR004026">
    <property type="entry name" value="Ada_DNA_repair_Zn-bd"/>
</dbReference>
<dbReference type="GO" id="GO:0006281">
    <property type="term" value="P:DNA repair"/>
    <property type="evidence" value="ECO:0007669"/>
    <property type="project" value="InterPro"/>
</dbReference>
<accession>A0AA91Q3B2</accession>
<reference evidence="3 4" key="1">
    <citation type="submission" date="2017-04" db="EMBL/GenBank/DDBJ databases">
        <title>Draft genome of the yeast Clavispora lusitaniae type strain CBS 6936.</title>
        <authorList>
            <person name="Durrens P."/>
            <person name="Klopp C."/>
            <person name="Biteau N."/>
            <person name="Fitton-Ouhabi V."/>
            <person name="Dementhon K."/>
            <person name="Accoceberry I."/>
            <person name="Sherman D.J."/>
            <person name="Noel T."/>
        </authorList>
    </citation>
    <scope>NUCLEOTIDE SEQUENCE [LARGE SCALE GENOMIC DNA]</scope>
    <source>
        <strain evidence="3 4">CBS 6936</strain>
    </source>
</reference>
<dbReference type="SUPFAM" id="SSF46689">
    <property type="entry name" value="Homeodomain-like"/>
    <property type="match status" value="1"/>
</dbReference>
<feature type="domain" description="Ada DNA repair metal-binding" evidence="2">
    <location>
        <begin position="9"/>
        <end position="73"/>
    </location>
</feature>
<dbReference type="InterPro" id="IPR035451">
    <property type="entry name" value="Ada-like_dom_sf"/>
</dbReference>
<proteinExistence type="predicted"/>
<dbReference type="GO" id="GO:0008168">
    <property type="term" value="F:methyltransferase activity"/>
    <property type="evidence" value="ECO:0007669"/>
    <property type="project" value="InterPro"/>
</dbReference>
<keyword evidence="1" id="KW-0010">Activator</keyword>
<dbReference type="GO" id="GO:0006355">
    <property type="term" value="P:regulation of DNA-templated transcription"/>
    <property type="evidence" value="ECO:0007669"/>
    <property type="project" value="InterPro"/>
</dbReference>
<gene>
    <name evidence="3" type="ORF">A9F13_03g00341</name>
</gene>
<dbReference type="InterPro" id="IPR009057">
    <property type="entry name" value="Homeodomain-like_sf"/>
</dbReference>
<dbReference type="SUPFAM" id="SSF57884">
    <property type="entry name" value="Ada DNA repair protein, N-terminal domain (N-Ada 10)"/>
    <property type="match status" value="1"/>
</dbReference>
<dbReference type="GO" id="GO:0008270">
    <property type="term" value="F:zinc ion binding"/>
    <property type="evidence" value="ECO:0007669"/>
    <property type="project" value="InterPro"/>
</dbReference>
<sequence length="198" mass="22323">MLFFPDSESRYQALLVRNPQAEGHFVYAVTSTRIVCRPTCSSRLALRKNIVFFDSVAQAMESGYRPCKRCSPEVVSGWNRTRNCVLGACAIMGQWAKTNHKLDVDLLASTVGLSKWHFCRVFKMYTGHTPRRYFVLCGKGQDLGGNIPLVQTKKYLQAIKGGQEVDDVTMLLSLWEESPGLDLGSMFDFPMDLFALHD</sequence>
<dbReference type="Proteomes" id="UP000195602">
    <property type="component" value="Unassembled WGS sequence"/>
</dbReference>
<dbReference type="KEGG" id="clus:A9F13_03g00341"/>
<comment type="caution">
    <text evidence="3">The sequence shown here is derived from an EMBL/GenBank/DDBJ whole genome shotgun (WGS) entry which is preliminary data.</text>
</comment>
<dbReference type="EMBL" id="LYUB02000003">
    <property type="protein sequence ID" value="OVF09913.1"/>
    <property type="molecule type" value="Genomic_DNA"/>
</dbReference>
<evidence type="ECO:0000313" key="4">
    <source>
        <dbReference type="Proteomes" id="UP000195602"/>
    </source>
</evidence>